<feature type="compositionally biased region" description="Basic and acidic residues" evidence="1">
    <location>
        <begin position="182"/>
        <end position="191"/>
    </location>
</feature>
<dbReference type="InterPro" id="IPR002109">
    <property type="entry name" value="Glutaredoxin"/>
</dbReference>
<evidence type="ECO:0000259" key="3">
    <source>
        <dbReference type="Pfam" id="PF00462"/>
    </source>
</evidence>
<dbReference type="Gene3D" id="3.40.30.10">
    <property type="entry name" value="Glutaredoxin"/>
    <property type="match status" value="1"/>
</dbReference>
<feature type="domain" description="Glutaredoxin" evidence="3">
    <location>
        <begin position="83"/>
        <end position="137"/>
    </location>
</feature>
<name>A0A6B3SJP6_9BURK</name>
<dbReference type="Proteomes" id="UP000482155">
    <property type="component" value="Unassembled WGS sequence"/>
</dbReference>
<sequence length="212" mass="22828">MKHAKHYVSLASRLALLGAGLLLAAGAQAQLYKWVGPDGKVTYSDTPPPPSAKRVETKAFSSDDINTGDLPYELAEAVRANPVTLYTGKNCAPCDDGRKMLQERGIPFREKTVSSNDDVDYLRKIAGDNNVPLLLVGRRKESGFQRGTWNTLLSSAGYPDSSRLPKGWRAPSAEAAAPKPAVPEKKEDARNDAAPARELPPATGNAPPGFRF</sequence>
<evidence type="ECO:0000259" key="4">
    <source>
        <dbReference type="Pfam" id="PF13511"/>
    </source>
</evidence>
<feature type="domain" description="DUF4124" evidence="4">
    <location>
        <begin position="21"/>
        <end position="56"/>
    </location>
</feature>
<protein>
    <submittedName>
        <fullName evidence="5">Glutaredoxin family protein</fullName>
    </submittedName>
</protein>
<keyword evidence="2" id="KW-0732">Signal</keyword>
<dbReference type="EMBL" id="JAAIVB010000023">
    <property type="protein sequence ID" value="NEX60963.1"/>
    <property type="molecule type" value="Genomic_DNA"/>
</dbReference>
<dbReference type="AlphaFoldDB" id="A0A6B3SJP6"/>
<feature type="chain" id="PRO_5025409934" evidence="2">
    <location>
        <begin position="30"/>
        <end position="212"/>
    </location>
</feature>
<evidence type="ECO:0000256" key="1">
    <source>
        <dbReference type="SAM" id="MobiDB-lite"/>
    </source>
</evidence>
<dbReference type="InterPro" id="IPR036249">
    <property type="entry name" value="Thioredoxin-like_sf"/>
</dbReference>
<dbReference type="Pfam" id="PF13511">
    <property type="entry name" value="DUF4124"/>
    <property type="match status" value="1"/>
</dbReference>
<feature type="region of interest" description="Disordered" evidence="1">
    <location>
        <begin position="160"/>
        <end position="212"/>
    </location>
</feature>
<dbReference type="Pfam" id="PF00462">
    <property type="entry name" value="Glutaredoxin"/>
    <property type="match status" value="1"/>
</dbReference>
<feature type="signal peptide" evidence="2">
    <location>
        <begin position="1"/>
        <end position="29"/>
    </location>
</feature>
<reference evidence="5 6" key="1">
    <citation type="submission" date="2020-02" db="EMBL/GenBank/DDBJ databases">
        <authorList>
            <person name="Kim M.K."/>
        </authorList>
    </citation>
    <scope>NUCLEOTIDE SEQUENCE [LARGE SCALE GENOMIC DNA]</scope>
    <source>
        <strain evidence="5 6">17J57-3</strain>
    </source>
</reference>
<evidence type="ECO:0000256" key="2">
    <source>
        <dbReference type="SAM" id="SignalP"/>
    </source>
</evidence>
<dbReference type="RefSeq" id="WP_163961712.1">
    <property type="nucleotide sequence ID" value="NZ_JAAIVB010000023.1"/>
</dbReference>
<comment type="caution">
    <text evidence="5">The sequence shown here is derived from an EMBL/GenBank/DDBJ whole genome shotgun (WGS) entry which is preliminary data.</text>
</comment>
<dbReference type="PROSITE" id="PS51354">
    <property type="entry name" value="GLUTAREDOXIN_2"/>
    <property type="match status" value="1"/>
</dbReference>
<feature type="compositionally biased region" description="Low complexity" evidence="1">
    <location>
        <begin position="170"/>
        <end position="179"/>
    </location>
</feature>
<accession>A0A6B3SJP6</accession>
<dbReference type="CDD" id="cd02976">
    <property type="entry name" value="NrdH"/>
    <property type="match status" value="1"/>
</dbReference>
<evidence type="ECO:0000313" key="5">
    <source>
        <dbReference type="EMBL" id="NEX60963.1"/>
    </source>
</evidence>
<evidence type="ECO:0000313" key="6">
    <source>
        <dbReference type="Proteomes" id="UP000482155"/>
    </source>
</evidence>
<proteinExistence type="predicted"/>
<gene>
    <name evidence="5" type="ORF">G3574_07735</name>
</gene>
<organism evidence="5 6">
    <name type="scientific">Noviherbaspirillum galbum</name>
    <dbReference type="NCBI Taxonomy" id="2709383"/>
    <lineage>
        <taxon>Bacteria</taxon>
        <taxon>Pseudomonadati</taxon>
        <taxon>Pseudomonadota</taxon>
        <taxon>Betaproteobacteria</taxon>
        <taxon>Burkholderiales</taxon>
        <taxon>Oxalobacteraceae</taxon>
        <taxon>Noviherbaspirillum</taxon>
    </lineage>
</organism>
<dbReference type="SUPFAM" id="SSF52833">
    <property type="entry name" value="Thioredoxin-like"/>
    <property type="match status" value="1"/>
</dbReference>
<keyword evidence="6" id="KW-1185">Reference proteome</keyword>
<dbReference type="InterPro" id="IPR025392">
    <property type="entry name" value="DUF4124"/>
</dbReference>